<sequence length="232" mass="26160">MALIIIAVIVLATISFVPQLWTHAILKKHSQPHPELPGDAKTFTEHLIKKHQLSEVTLHCLPENSAQGDHYDPLTHSIHLSFQNYHSSSLTAIVTAAHEFGHALQHHERYEPLLQRTDMVMRAQWLQKFSGLALLATPVLIPLLHTPMIGLITFAAGFIAMGIPVLIHLSTLPVEFDASYKRALPLLKDGEYLNQKDLRAARHILTACAFTYVSASLASLFNLWRWFSGWRR</sequence>
<keyword evidence="3" id="KW-1185">Reference proteome</keyword>
<organism evidence="2 3">
    <name type="scientific">Thiomicrospira cyclica (strain DSM 14477 / JCM 11371 / ALM1)</name>
    <name type="common">Thioalkalimicrobium cyclicum</name>
    <dbReference type="NCBI Taxonomy" id="717773"/>
    <lineage>
        <taxon>Bacteria</taxon>
        <taxon>Pseudomonadati</taxon>
        <taxon>Pseudomonadota</taxon>
        <taxon>Gammaproteobacteria</taxon>
        <taxon>Thiotrichales</taxon>
        <taxon>Piscirickettsiaceae</taxon>
        <taxon>Thiomicrospira</taxon>
    </lineage>
</organism>
<dbReference type="Pfam" id="PF04298">
    <property type="entry name" value="Zn_peptidase_2"/>
    <property type="match status" value="1"/>
</dbReference>
<dbReference type="STRING" id="717773.Thicy_1546"/>
<dbReference type="InterPro" id="IPR007395">
    <property type="entry name" value="Zn_peptidase_2"/>
</dbReference>
<feature type="transmembrane region" description="Helical" evidence="1">
    <location>
        <begin position="204"/>
        <end position="224"/>
    </location>
</feature>
<feature type="transmembrane region" description="Helical" evidence="1">
    <location>
        <begin position="125"/>
        <end position="144"/>
    </location>
</feature>
<keyword evidence="1" id="KW-0472">Membrane</keyword>
<feature type="transmembrane region" description="Helical" evidence="1">
    <location>
        <begin position="151"/>
        <end position="170"/>
    </location>
</feature>
<keyword evidence="1" id="KW-1133">Transmembrane helix</keyword>
<dbReference type="AlphaFoldDB" id="F6DAX1"/>
<evidence type="ECO:0000256" key="1">
    <source>
        <dbReference type="SAM" id="Phobius"/>
    </source>
</evidence>
<dbReference type="KEGG" id="tcy:Thicy_1546"/>
<dbReference type="PANTHER" id="PTHR36434">
    <property type="entry name" value="MEMBRANE PROTEASE YUGP-RELATED"/>
    <property type="match status" value="1"/>
</dbReference>
<dbReference type="RefSeq" id="WP_013836079.1">
    <property type="nucleotide sequence ID" value="NC_015581.1"/>
</dbReference>
<protein>
    <submittedName>
        <fullName evidence="2">Peptidase membrane zinc metallopeptidase</fullName>
    </submittedName>
</protein>
<dbReference type="EMBL" id="CP002776">
    <property type="protein sequence ID" value="AEG32304.1"/>
    <property type="molecule type" value="Genomic_DNA"/>
</dbReference>
<gene>
    <name evidence="2" type="ordered locus">Thicy_1546</name>
</gene>
<reference evidence="2 3" key="1">
    <citation type="submission" date="2011-05" db="EMBL/GenBank/DDBJ databases">
        <title>Complete sequence of Thioalkalimicrobium cyclicum ALM1.</title>
        <authorList>
            <consortium name="US DOE Joint Genome Institute"/>
            <person name="Lucas S."/>
            <person name="Han J."/>
            <person name="Lapidus A."/>
            <person name="Cheng J.-F."/>
            <person name="Goodwin L."/>
            <person name="Pitluck S."/>
            <person name="Peters L."/>
            <person name="Mikhailova N."/>
            <person name="Davenport K."/>
            <person name="Han C."/>
            <person name="Tapia R."/>
            <person name="Land M."/>
            <person name="Hauser L."/>
            <person name="Kyrpides N."/>
            <person name="Ivanova N."/>
            <person name="Pagani I."/>
            <person name="Kappler U."/>
            <person name="Woyke T."/>
        </authorList>
    </citation>
    <scope>NUCLEOTIDE SEQUENCE [LARGE SCALE GENOMIC DNA]</scope>
    <source>
        <strain evidence="3">DSM 14477 / JCM 11371 / ALM1</strain>
    </source>
</reference>
<dbReference type="eggNOG" id="COG2738">
    <property type="taxonomic scope" value="Bacteria"/>
</dbReference>
<evidence type="ECO:0000313" key="3">
    <source>
        <dbReference type="Proteomes" id="UP000009232"/>
    </source>
</evidence>
<dbReference type="OrthoDB" id="9805386at2"/>
<evidence type="ECO:0000313" key="2">
    <source>
        <dbReference type="EMBL" id="AEG32304.1"/>
    </source>
</evidence>
<name>F6DAX1_THICA</name>
<accession>F6DAX1</accession>
<proteinExistence type="predicted"/>
<dbReference type="HOGENOM" id="CLU_084406_0_0_6"/>
<dbReference type="Proteomes" id="UP000009232">
    <property type="component" value="Chromosome"/>
</dbReference>
<keyword evidence="1" id="KW-0812">Transmembrane</keyword>
<dbReference type="PANTHER" id="PTHR36434:SF1">
    <property type="entry name" value="MEMBRANE PROTEASE YUGP-RELATED"/>
    <property type="match status" value="1"/>
</dbReference>